<proteinExistence type="predicted"/>
<evidence type="ECO:0000256" key="1">
    <source>
        <dbReference type="SAM" id="Phobius"/>
    </source>
</evidence>
<gene>
    <name evidence="2" type="ORF">AVEN_165921_1</name>
</gene>
<keyword evidence="1" id="KW-0812">Transmembrane</keyword>
<keyword evidence="1" id="KW-1133">Transmembrane helix</keyword>
<dbReference type="EMBL" id="BGPR01066534">
    <property type="protein sequence ID" value="GBO41062.1"/>
    <property type="molecule type" value="Genomic_DNA"/>
</dbReference>
<organism evidence="2 3">
    <name type="scientific">Araneus ventricosus</name>
    <name type="common">Orbweaver spider</name>
    <name type="synonym">Epeira ventricosa</name>
    <dbReference type="NCBI Taxonomy" id="182803"/>
    <lineage>
        <taxon>Eukaryota</taxon>
        <taxon>Metazoa</taxon>
        <taxon>Ecdysozoa</taxon>
        <taxon>Arthropoda</taxon>
        <taxon>Chelicerata</taxon>
        <taxon>Arachnida</taxon>
        <taxon>Araneae</taxon>
        <taxon>Araneomorphae</taxon>
        <taxon>Entelegynae</taxon>
        <taxon>Araneoidea</taxon>
        <taxon>Araneidae</taxon>
        <taxon>Araneus</taxon>
    </lineage>
</organism>
<evidence type="ECO:0000313" key="2">
    <source>
        <dbReference type="EMBL" id="GBO41062.1"/>
    </source>
</evidence>
<feature type="transmembrane region" description="Helical" evidence="1">
    <location>
        <begin position="57"/>
        <end position="75"/>
    </location>
</feature>
<keyword evidence="1" id="KW-0472">Membrane</keyword>
<sequence>MIRNLENVIREENLGKIFVLHRLRRKYSRRGLGRSQAQRNIEIQLLPRNKYRKKKRILMLHLHGINYCIVSILLGNELQLDRFWTANYAHFDYESQIQIVVGSRSRNYAQINLEQDFLKLGSWAQLR</sequence>
<protein>
    <submittedName>
        <fullName evidence="2">Uncharacterized protein</fullName>
    </submittedName>
</protein>
<comment type="caution">
    <text evidence="2">The sequence shown here is derived from an EMBL/GenBank/DDBJ whole genome shotgun (WGS) entry which is preliminary data.</text>
</comment>
<dbReference type="Proteomes" id="UP000499080">
    <property type="component" value="Unassembled WGS sequence"/>
</dbReference>
<keyword evidence="3" id="KW-1185">Reference proteome</keyword>
<reference evidence="2 3" key="1">
    <citation type="journal article" date="2019" name="Sci. Rep.">
        <title>Orb-weaving spider Araneus ventricosus genome elucidates the spidroin gene catalogue.</title>
        <authorList>
            <person name="Kono N."/>
            <person name="Nakamura H."/>
            <person name="Ohtoshi R."/>
            <person name="Moran D.A.P."/>
            <person name="Shinohara A."/>
            <person name="Yoshida Y."/>
            <person name="Fujiwara M."/>
            <person name="Mori M."/>
            <person name="Tomita M."/>
            <person name="Arakawa K."/>
        </authorList>
    </citation>
    <scope>NUCLEOTIDE SEQUENCE [LARGE SCALE GENOMIC DNA]</scope>
</reference>
<accession>A0A4Y2WZ48</accession>
<dbReference type="AlphaFoldDB" id="A0A4Y2WZ48"/>
<name>A0A4Y2WZ48_ARAVE</name>
<evidence type="ECO:0000313" key="3">
    <source>
        <dbReference type="Proteomes" id="UP000499080"/>
    </source>
</evidence>